<dbReference type="AlphaFoldDB" id="A0AAN7UCS3"/>
<dbReference type="Proteomes" id="UP001305414">
    <property type="component" value="Unassembled WGS sequence"/>
</dbReference>
<evidence type="ECO:0000313" key="3">
    <source>
        <dbReference type="Proteomes" id="UP001305414"/>
    </source>
</evidence>
<feature type="region of interest" description="Disordered" evidence="1">
    <location>
        <begin position="1"/>
        <end position="69"/>
    </location>
</feature>
<feature type="region of interest" description="Disordered" evidence="1">
    <location>
        <begin position="246"/>
        <end position="345"/>
    </location>
</feature>
<keyword evidence="3" id="KW-1185">Reference proteome</keyword>
<organism evidence="2 3">
    <name type="scientific">Xylaria bambusicola</name>
    <dbReference type="NCBI Taxonomy" id="326684"/>
    <lineage>
        <taxon>Eukaryota</taxon>
        <taxon>Fungi</taxon>
        <taxon>Dikarya</taxon>
        <taxon>Ascomycota</taxon>
        <taxon>Pezizomycotina</taxon>
        <taxon>Sordariomycetes</taxon>
        <taxon>Xylariomycetidae</taxon>
        <taxon>Xylariales</taxon>
        <taxon>Xylariaceae</taxon>
        <taxon>Xylaria</taxon>
    </lineage>
</organism>
<comment type="caution">
    <text evidence="2">The sequence shown here is derived from an EMBL/GenBank/DDBJ whole genome shotgun (WGS) entry which is preliminary data.</text>
</comment>
<feature type="compositionally biased region" description="Basic and acidic residues" evidence="1">
    <location>
        <begin position="1"/>
        <end position="17"/>
    </location>
</feature>
<protein>
    <submittedName>
        <fullName evidence="2">Uncharacterized protein</fullName>
    </submittedName>
</protein>
<dbReference type="EMBL" id="JAWHQM010000013">
    <property type="protein sequence ID" value="KAK5629820.1"/>
    <property type="molecule type" value="Genomic_DNA"/>
</dbReference>
<evidence type="ECO:0000256" key="1">
    <source>
        <dbReference type="SAM" id="MobiDB-lite"/>
    </source>
</evidence>
<feature type="compositionally biased region" description="Polar residues" evidence="1">
    <location>
        <begin position="255"/>
        <end position="267"/>
    </location>
</feature>
<name>A0AAN7UCS3_9PEZI</name>
<feature type="compositionally biased region" description="Basic and acidic residues" evidence="1">
    <location>
        <begin position="27"/>
        <end position="42"/>
    </location>
</feature>
<sequence length="435" mass="49487">MPAKNQDDTLDSPRDSVFEGAIGNGESIDKDPTEYDTPESHQKRVPKRIIGNGKGKSEDPAKNKIPKSLPKGILIKQKAKGKACLHQPHLIAYDEDEAPLPKPFDIDPEDLYNDGFEEGSRVKNFFGEDHDIRSGYAELFANVPIFKPKPRPKASTSGWARLFRYDPFLSLLFSSIQEAGINIPPPDGLLDECIGYEVDYIRLAYTPYQQPHPFGKTFGLRPHPAPVRKGTYGTYWYGIPTKEEEKEFPEKSKRLGNSGSDMANSYQEAPRSPSAINAPKGRNGNISEGTEPSGEKDESPKRVAFADQPEDDSKDWDSSTIGNDEISDQVDDAQQQTLDPDLPVYGPLNFKENLQAYLKRRREQDEAFEKRREEQLRERREYAARMDMPLIGPGPHPNMISIDKMVRIVKREEKLYYRAYQKMRKILRIIWDGLK</sequence>
<gene>
    <name evidence="2" type="ORF">RRF57_005535</name>
</gene>
<proteinExistence type="predicted"/>
<reference evidence="2 3" key="1">
    <citation type="submission" date="2023-10" db="EMBL/GenBank/DDBJ databases">
        <title>Draft genome sequence of Xylaria bambusicola isolate GMP-LS, the root and basal stem rot pathogen of sugarcane in Indonesia.</title>
        <authorList>
            <person name="Selvaraj P."/>
            <person name="Muralishankar V."/>
            <person name="Muruganantham S."/>
            <person name="Sp S."/>
            <person name="Haryani S."/>
            <person name="Lau K.J.X."/>
            <person name="Naqvi N.I."/>
        </authorList>
    </citation>
    <scope>NUCLEOTIDE SEQUENCE [LARGE SCALE GENOMIC DNA]</scope>
    <source>
        <strain evidence="2">GMP-LS</strain>
    </source>
</reference>
<evidence type="ECO:0000313" key="2">
    <source>
        <dbReference type="EMBL" id="KAK5629820.1"/>
    </source>
</evidence>
<accession>A0AAN7UCS3</accession>